<keyword evidence="3" id="KW-1185">Reference proteome</keyword>
<dbReference type="STRING" id="1907941.BKE30_12380"/>
<comment type="caution">
    <text evidence="2">The sequence shown here is derived from an EMBL/GenBank/DDBJ whole genome shotgun (WGS) entry which is preliminary data.</text>
</comment>
<reference evidence="2 3" key="1">
    <citation type="submission" date="2016-10" db="EMBL/GenBank/DDBJ databases">
        <title>Draft Genome sequence of Alkanindiges sp. strain H1.</title>
        <authorList>
            <person name="Subhash Y."/>
            <person name="Lee S."/>
        </authorList>
    </citation>
    <scope>NUCLEOTIDE SEQUENCE [LARGE SCALE GENOMIC DNA]</scope>
    <source>
        <strain evidence="2 3">H1</strain>
    </source>
</reference>
<proteinExistence type="predicted"/>
<keyword evidence="1" id="KW-0732">Signal</keyword>
<evidence type="ECO:0000313" key="2">
    <source>
        <dbReference type="EMBL" id="ONG38478.1"/>
    </source>
</evidence>
<protein>
    <recommendedName>
        <fullName evidence="4">DUF3108 domain-containing protein</fullName>
    </recommendedName>
</protein>
<evidence type="ECO:0000256" key="1">
    <source>
        <dbReference type="SAM" id="SignalP"/>
    </source>
</evidence>
<accession>A0A1S8CRL3</accession>
<dbReference type="AlphaFoldDB" id="A0A1S8CRL3"/>
<evidence type="ECO:0008006" key="4">
    <source>
        <dbReference type="Google" id="ProtNLM"/>
    </source>
</evidence>
<dbReference type="InterPro" id="IPR021457">
    <property type="entry name" value="DUF3108"/>
</dbReference>
<organism evidence="2 3">
    <name type="scientific">Alkanindiges hydrocarboniclasticus</name>
    <dbReference type="NCBI Taxonomy" id="1907941"/>
    <lineage>
        <taxon>Bacteria</taxon>
        <taxon>Pseudomonadati</taxon>
        <taxon>Pseudomonadota</taxon>
        <taxon>Gammaproteobacteria</taxon>
        <taxon>Moraxellales</taxon>
        <taxon>Moraxellaceae</taxon>
        <taxon>Alkanindiges</taxon>
    </lineage>
</organism>
<feature type="signal peptide" evidence="1">
    <location>
        <begin position="1"/>
        <end position="25"/>
    </location>
</feature>
<evidence type="ECO:0000313" key="3">
    <source>
        <dbReference type="Proteomes" id="UP000192132"/>
    </source>
</evidence>
<sequence length="230" mass="25681">MLTKISSNILLAAAVVSTTVGSVHAVVPFTATYTFNLDNKAAGTAVRKLSRQGNQWVYNFDARVPVIATANEKSVFSLSNHQVVSQHYQRQYKILVHNQKTSLDFNHASKSIQVKRDQKNSQLPWQSGVLDDLNVEIQLREDLKKGGLKSSYLIADQKDITPRQFVNEGAMKVTTPSGTYDAVKVRINHQKKDKSTVFWLAPSLDYLPVKVTHNDDGSVYSLNLTNYKAS</sequence>
<dbReference type="Pfam" id="PF11306">
    <property type="entry name" value="DUF3108"/>
    <property type="match status" value="1"/>
</dbReference>
<feature type="chain" id="PRO_5013272589" description="DUF3108 domain-containing protein" evidence="1">
    <location>
        <begin position="26"/>
        <end position="230"/>
    </location>
</feature>
<dbReference type="OrthoDB" id="6007799at2"/>
<name>A0A1S8CRL3_9GAMM</name>
<dbReference type="RefSeq" id="WP_076878943.1">
    <property type="nucleotide sequence ID" value="NZ_MLCN01000033.1"/>
</dbReference>
<gene>
    <name evidence="2" type="ORF">BKE30_12380</name>
</gene>
<dbReference type="Proteomes" id="UP000192132">
    <property type="component" value="Unassembled WGS sequence"/>
</dbReference>
<dbReference type="EMBL" id="MLCN01000033">
    <property type="protein sequence ID" value="ONG38478.1"/>
    <property type="molecule type" value="Genomic_DNA"/>
</dbReference>